<dbReference type="RefSeq" id="WP_369343824.1">
    <property type="nucleotide sequence ID" value="NZ_CP129674.1"/>
</dbReference>
<organism evidence="7">
    <name type="scientific">Bifidobacterium aquikefiricola</name>
    <dbReference type="NCBI Taxonomy" id="3059038"/>
    <lineage>
        <taxon>Bacteria</taxon>
        <taxon>Bacillati</taxon>
        <taxon>Actinomycetota</taxon>
        <taxon>Actinomycetes</taxon>
        <taxon>Bifidobacteriales</taxon>
        <taxon>Bifidobacteriaceae</taxon>
        <taxon>Bifidobacterium</taxon>
    </lineage>
</organism>
<gene>
    <name evidence="7" type="ORF">QN215_08175</name>
</gene>
<dbReference type="Gene3D" id="1.20.1250.20">
    <property type="entry name" value="MFS general substrate transporter like domains"/>
    <property type="match status" value="1"/>
</dbReference>
<evidence type="ECO:0000256" key="5">
    <source>
        <dbReference type="ARBA" id="ARBA00023136"/>
    </source>
</evidence>
<feature type="transmembrane region" description="Helical" evidence="6">
    <location>
        <begin position="51"/>
        <end position="74"/>
    </location>
</feature>
<feature type="transmembrane region" description="Helical" evidence="6">
    <location>
        <begin position="266"/>
        <end position="285"/>
    </location>
</feature>
<dbReference type="PANTHER" id="PTHR23513">
    <property type="entry name" value="INTEGRAL MEMBRANE EFFLUX PROTEIN-RELATED"/>
    <property type="match status" value="1"/>
</dbReference>
<proteinExistence type="predicted"/>
<dbReference type="PANTHER" id="PTHR23513:SF6">
    <property type="entry name" value="MAJOR FACILITATOR SUPERFAMILY ASSOCIATED DOMAIN-CONTAINING PROTEIN"/>
    <property type="match status" value="1"/>
</dbReference>
<dbReference type="EMBL" id="CP129674">
    <property type="protein sequence ID" value="XDS44232.1"/>
    <property type="molecule type" value="Genomic_DNA"/>
</dbReference>
<dbReference type="GO" id="GO:0005886">
    <property type="term" value="C:plasma membrane"/>
    <property type="evidence" value="ECO:0007669"/>
    <property type="project" value="UniProtKB-SubCell"/>
</dbReference>
<feature type="transmembrane region" description="Helical" evidence="6">
    <location>
        <begin position="81"/>
        <end position="102"/>
    </location>
</feature>
<feature type="transmembrane region" description="Helical" evidence="6">
    <location>
        <begin position="297"/>
        <end position="315"/>
    </location>
</feature>
<feature type="transmembrane region" description="Helical" evidence="6">
    <location>
        <begin position="321"/>
        <end position="346"/>
    </location>
</feature>
<dbReference type="GO" id="GO:0022857">
    <property type="term" value="F:transmembrane transporter activity"/>
    <property type="evidence" value="ECO:0007669"/>
    <property type="project" value="InterPro"/>
</dbReference>
<dbReference type="InterPro" id="IPR036259">
    <property type="entry name" value="MFS_trans_sf"/>
</dbReference>
<name>A0AB39U5L5_9BIFI</name>
<evidence type="ECO:0000256" key="2">
    <source>
        <dbReference type="ARBA" id="ARBA00022475"/>
    </source>
</evidence>
<feature type="transmembrane region" description="Helical" evidence="6">
    <location>
        <begin position="21"/>
        <end position="45"/>
    </location>
</feature>
<accession>A0AB39U5L5</accession>
<dbReference type="CDD" id="cd06173">
    <property type="entry name" value="MFS_MefA_like"/>
    <property type="match status" value="1"/>
</dbReference>
<dbReference type="AlphaFoldDB" id="A0AB39U5L5"/>
<dbReference type="SUPFAM" id="SSF103473">
    <property type="entry name" value="MFS general substrate transporter"/>
    <property type="match status" value="1"/>
</dbReference>
<dbReference type="Pfam" id="PF07690">
    <property type="entry name" value="MFS_1"/>
    <property type="match status" value="1"/>
</dbReference>
<comment type="subcellular location">
    <subcellularLocation>
        <location evidence="1">Cell membrane</location>
        <topology evidence="1">Multi-pass membrane protein</topology>
    </subcellularLocation>
</comment>
<keyword evidence="5 6" id="KW-0472">Membrane</keyword>
<keyword evidence="3 6" id="KW-0812">Transmembrane</keyword>
<evidence type="ECO:0000256" key="3">
    <source>
        <dbReference type="ARBA" id="ARBA00022692"/>
    </source>
</evidence>
<evidence type="ECO:0000256" key="1">
    <source>
        <dbReference type="ARBA" id="ARBA00004651"/>
    </source>
</evidence>
<feature type="transmembrane region" description="Helical" evidence="6">
    <location>
        <begin position="232"/>
        <end position="254"/>
    </location>
</feature>
<keyword evidence="2" id="KW-1003">Cell membrane</keyword>
<evidence type="ECO:0000313" key="7">
    <source>
        <dbReference type="EMBL" id="XDS44232.1"/>
    </source>
</evidence>
<evidence type="ECO:0000256" key="6">
    <source>
        <dbReference type="SAM" id="Phobius"/>
    </source>
</evidence>
<evidence type="ECO:0000256" key="4">
    <source>
        <dbReference type="ARBA" id="ARBA00022989"/>
    </source>
</evidence>
<feature type="transmembrane region" description="Helical" evidence="6">
    <location>
        <begin position="108"/>
        <end position="125"/>
    </location>
</feature>
<feature type="transmembrane region" description="Helical" evidence="6">
    <location>
        <begin position="384"/>
        <end position="405"/>
    </location>
</feature>
<dbReference type="InterPro" id="IPR011701">
    <property type="entry name" value="MFS"/>
</dbReference>
<keyword evidence="4 6" id="KW-1133">Transmembrane helix</keyword>
<protein>
    <submittedName>
        <fullName evidence="7">MFS transporter</fullName>
    </submittedName>
</protein>
<sequence length="422" mass="44381">MNGRGASRGLFFADVAYRRWFAADTASAAGLALRGIAVSMVAYQISGSTALAGLLGTLSQVVQQAAAVFGGTLIDRHDRRTLVVLNAAVSGCGWLVVCVLLISGRLSYLAFLIVCCLLSMINGLLGKATEAMLRSIVSVERYPQARSINEGRDATVSMAGGPVGGLLYAMVPFLPFLTMTALYAIAGASALCIPSGKALRGRQQGAEESDSSDTAFLHDLIEGWKWTVHQRLLVSLVAVACLMNFGINGMLYAIQLHLVSNGTNPARIGLIDTGTGIVILCGSLISTRIATRMPVGIALICTLACYTVCMAPMLFTDNYTIVLLCSSAAFLPFPLFNATAMGFIFAKTPVALQGRVSTAVSIPAQALSMFTQLLAGLLLPVGGFGMTMFVFVIAVVAALMIVLIAPRLRSIPSAQHWGSSTL</sequence>
<reference evidence="7" key="1">
    <citation type="submission" date="2023-07" db="EMBL/GenBank/DDBJ databases">
        <title>Bifidobacterium aquikefiriaerophilum sp. nov. and Bifidobacterium eccum sp. nov., isolated from water kefir.</title>
        <authorList>
            <person name="Breselge S."/>
            <person name="Bellassi P."/>
            <person name="Barcenilla C."/>
            <person name="Alvarez-Ordonez A."/>
            <person name="Morelli L."/>
            <person name="Cotter P.D."/>
        </authorList>
    </citation>
    <scope>NUCLEOTIDE SEQUENCE</scope>
    <source>
        <strain evidence="7">WK041_4_12</strain>
    </source>
</reference>
<dbReference type="KEGG" id="baqk:QN215_08175"/>